<evidence type="ECO:0000313" key="13">
    <source>
        <dbReference type="EMBL" id="SFL29015.1"/>
    </source>
</evidence>
<comment type="caution">
    <text evidence="13">The sequence shown here is derived from an EMBL/GenBank/DDBJ whole genome shotgun (WGS) entry which is preliminary data.</text>
</comment>
<feature type="chain" id="PRO_5034400690" evidence="11">
    <location>
        <begin position="24"/>
        <end position="336"/>
    </location>
</feature>
<evidence type="ECO:0000256" key="4">
    <source>
        <dbReference type="ARBA" id="ARBA00022692"/>
    </source>
</evidence>
<evidence type="ECO:0000256" key="10">
    <source>
        <dbReference type="PROSITE-ProRule" id="PRU00473"/>
    </source>
</evidence>
<name>A0A8G2BZX7_DESNO</name>
<dbReference type="PROSITE" id="PS51123">
    <property type="entry name" value="OMPA_2"/>
    <property type="match status" value="1"/>
</dbReference>
<evidence type="ECO:0000256" key="2">
    <source>
        <dbReference type="ARBA" id="ARBA00022448"/>
    </source>
</evidence>
<keyword evidence="9" id="KW-0998">Cell outer membrane</keyword>
<dbReference type="PANTHER" id="PTHR30329:SF21">
    <property type="entry name" value="LIPOPROTEIN YIAD-RELATED"/>
    <property type="match status" value="1"/>
</dbReference>
<dbReference type="GO" id="GO:0046930">
    <property type="term" value="C:pore complex"/>
    <property type="evidence" value="ECO:0007669"/>
    <property type="project" value="UniProtKB-KW"/>
</dbReference>
<dbReference type="OrthoDB" id="9805566at2"/>
<dbReference type="InterPro" id="IPR027385">
    <property type="entry name" value="Beta-barrel_OMP"/>
</dbReference>
<dbReference type="Pfam" id="PF13505">
    <property type="entry name" value="OMP_b-brl"/>
    <property type="match status" value="1"/>
</dbReference>
<keyword evidence="5 11" id="KW-0732">Signal</keyword>
<evidence type="ECO:0000256" key="6">
    <source>
        <dbReference type="ARBA" id="ARBA00023065"/>
    </source>
</evidence>
<gene>
    <name evidence="13" type="ORF">SAMN05421830_101390</name>
</gene>
<organism evidence="13 14">
    <name type="scientific">Desulfomicrobium norvegicum (strain DSM 1741 / NCIMB 8310)</name>
    <name type="common">Desulfovibrio baculatus (strain Norway 4)</name>
    <name type="synonym">Desulfovibrio desulfuricans (strain Norway 4)</name>
    <dbReference type="NCBI Taxonomy" id="52561"/>
    <lineage>
        <taxon>Bacteria</taxon>
        <taxon>Pseudomonadati</taxon>
        <taxon>Thermodesulfobacteriota</taxon>
        <taxon>Desulfovibrionia</taxon>
        <taxon>Desulfovibrionales</taxon>
        <taxon>Desulfomicrobiaceae</taxon>
        <taxon>Desulfomicrobium</taxon>
    </lineage>
</organism>
<evidence type="ECO:0000313" key="14">
    <source>
        <dbReference type="Proteomes" id="UP000199581"/>
    </source>
</evidence>
<dbReference type="Gene3D" id="2.40.160.20">
    <property type="match status" value="1"/>
</dbReference>
<evidence type="ECO:0000256" key="3">
    <source>
        <dbReference type="ARBA" id="ARBA00022452"/>
    </source>
</evidence>
<dbReference type="SUPFAM" id="SSF103088">
    <property type="entry name" value="OmpA-like"/>
    <property type="match status" value="1"/>
</dbReference>
<dbReference type="InterPro" id="IPR050330">
    <property type="entry name" value="Bact_OuterMem_StrucFunc"/>
</dbReference>
<dbReference type="GO" id="GO:0009279">
    <property type="term" value="C:cell outer membrane"/>
    <property type="evidence" value="ECO:0007669"/>
    <property type="project" value="UniProtKB-SubCell"/>
</dbReference>
<dbReference type="Proteomes" id="UP000199581">
    <property type="component" value="Unassembled WGS sequence"/>
</dbReference>
<evidence type="ECO:0000256" key="11">
    <source>
        <dbReference type="SAM" id="SignalP"/>
    </source>
</evidence>
<sequence>MIKYYIAVACLFFSSITGNLASANEPELAYFITPYIGYTWYDDEQNVDDNPAYGVRIGYNFTKYFGMETSLEYTDTNYDNDNDSRSVNIGNYRLDAIFNLLPDNQLVPFVFAGVGGQYIDYPRGIDDRNAATLNYGAGLKYFLDESVALRADIRQIHIFQNIDDLDDRRDIEATVGVTYYFGGPEAQPAPDPTPVSQATAAPMVAQQTAVAETQPEVVVLVFEDIHFDFDSSALKPEAKAILKRNIQLLKDNPRTHIRIAGYTSASGSAEYNKKLSERRANAVKNYLINEGIITEERLSMIGYGEMNPAKYEASPQDILSQAAKANMRVLFEIIVK</sequence>
<dbReference type="InterPro" id="IPR036737">
    <property type="entry name" value="OmpA-like_sf"/>
</dbReference>
<dbReference type="RefSeq" id="WP_092188711.1">
    <property type="nucleotide sequence ID" value="NZ_FOTO01000001.1"/>
</dbReference>
<dbReference type="GO" id="GO:0015288">
    <property type="term" value="F:porin activity"/>
    <property type="evidence" value="ECO:0007669"/>
    <property type="project" value="UniProtKB-KW"/>
</dbReference>
<evidence type="ECO:0000256" key="5">
    <source>
        <dbReference type="ARBA" id="ARBA00022729"/>
    </source>
</evidence>
<dbReference type="Gene3D" id="3.30.1330.60">
    <property type="entry name" value="OmpA-like domain"/>
    <property type="match status" value="1"/>
</dbReference>
<dbReference type="CDD" id="cd07185">
    <property type="entry name" value="OmpA_C-like"/>
    <property type="match status" value="1"/>
</dbReference>
<keyword evidence="3" id="KW-1134">Transmembrane beta strand</keyword>
<dbReference type="GO" id="GO:0006811">
    <property type="term" value="P:monoatomic ion transport"/>
    <property type="evidence" value="ECO:0007669"/>
    <property type="project" value="UniProtKB-KW"/>
</dbReference>
<keyword evidence="8 10" id="KW-0472">Membrane</keyword>
<comment type="subcellular location">
    <subcellularLocation>
        <location evidence="1">Cell outer membrane</location>
        <topology evidence="1">Multi-pass membrane protein</topology>
    </subcellularLocation>
</comment>
<proteinExistence type="predicted"/>
<dbReference type="InterPro" id="IPR006665">
    <property type="entry name" value="OmpA-like"/>
</dbReference>
<keyword evidence="6" id="KW-0406">Ion transport</keyword>
<dbReference type="PRINTS" id="PR01021">
    <property type="entry name" value="OMPADOMAIN"/>
</dbReference>
<keyword evidence="2" id="KW-0813">Transport</keyword>
<dbReference type="Pfam" id="PF00691">
    <property type="entry name" value="OmpA"/>
    <property type="match status" value="1"/>
</dbReference>
<evidence type="ECO:0000256" key="9">
    <source>
        <dbReference type="ARBA" id="ARBA00023237"/>
    </source>
</evidence>
<dbReference type="InterPro" id="IPR011250">
    <property type="entry name" value="OMP/PagP_B-barrel"/>
</dbReference>
<dbReference type="SUPFAM" id="SSF56925">
    <property type="entry name" value="OMPA-like"/>
    <property type="match status" value="1"/>
</dbReference>
<evidence type="ECO:0000256" key="1">
    <source>
        <dbReference type="ARBA" id="ARBA00004571"/>
    </source>
</evidence>
<keyword evidence="4" id="KW-0812">Transmembrane</keyword>
<dbReference type="PANTHER" id="PTHR30329">
    <property type="entry name" value="STATOR ELEMENT OF FLAGELLAR MOTOR COMPLEX"/>
    <property type="match status" value="1"/>
</dbReference>
<reference evidence="13 14" key="1">
    <citation type="submission" date="2016-10" db="EMBL/GenBank/DDBJ databases">
        <authorList>
            <person name="Varghese N."/>
            <person name="Submissions S."/>
        </authorList>
    </citation>
    <scope>NUCLEOTIDE SEQUENCE [LARGE SCALE GENOMIC DNA]</scope>
    <source>
        <strain evidence="13 14">DSM 1741</strain>
    </source>
</reference>
<feature type="signal peptide" evidence="11">
    <location>
        <begin position="1"/>
        <end position="23"/>
    </location>
</feature>
<evidence type="ECO:0000256" key="8">
    <source>
        <dbReference type="ARBA" id="ARBA00023136"/>
    </source>
</evidence>
<feature type="domain" description="OmpA-like" evidence="12">
    <location>
        <begin position="214"/>
        <end position="336"/>
    </location>
</feature>
<keyword evidence="7" id="KW-0626">Porin</keyword>
<evidence type="ECO:0000256" key="7">
    <source>
        <dbReference type="ARBA" id="ARBA00023114"/>
    </source>
</evidence>
<dbReference type="EMBL" id="FOTO01000001">
    <property type="protein sequence ID" value="SFL29015.1"/>
    <property type="molecule type" value="Genomic_DNA"/>
</dbReference>
<keyword evidence="14" id="KW-1185">Reference proteome</keyword>
<dbReference type="AlphaFoldDB" id="A0A8G2BZX7"/>
<accession>A0A8G2BZX7</accession>
<evidence type="ECO:0000259" key="12">
    <source>
        <dbReference type="PROSITE" id="PS51123"/>
    </source>
</evidence>
<protein>
    <submittedName>
        <fullName evidence="13">OmpA-OmpF porin, OOP family</fullName>
    </submittedName>
</protein>
<dbReference type="InterPro" id="IPR006664">
    <property type="entry name" value="OMP_bac"/>
</dbReference>